<dbReference type="Proteomes" id="UP001331936">
    <property type="component" value="Unassembled WGS sequence"/>
</dbReference>
<dbReference type="PANTHER" id="PTHR39169:SF1">
    <property type="entry name" value="MONOOXYGENASE YDHR-RELATED"/>
    <property type="match status" value="1"/>
</dbReference>
<dbReference type="RefSeq" id="WP_330150618.1">
    <property type="nucleotide sequence ID" value="NZ_JAUZMZ010000010.1"/>
</dbReference>
<dbReference type="InterPro" id="IPR011008">
    <property type="entry name" value="Dimeric_a/b-barrel"/>
</dbReference>
<evidence type="ECO:0000313" key="1">
    <source>
        <dbReference type="EMBL" id="MEE2031188.1"/>
    </source>
</evidence>
<keyword evidence="1" id="KW-0560">Oxidoreductase</keyword>
<dbReference type="GO" id="GO:0004497">
    <property type="term" value="F:monooxygenase activity"/>
    <property type="evidence" value="ECO:0007669"/>
    <property type="project" value="UniProtKB-KW"/>
</dbReference>
<sequence length="105" mass="11493">MPTLLQIDFPAEGPWGDEMTAAYDELARTIAQAPGLRWKLWTESRRDGIAGGIYLFDDEASARDYLKVHIPRLQSFGVTGIRGLIFDVNEGLSVITRGSAAGLPT</sequence>
<keyword evidence="1" id="KW-0503">Monooxygenase</keyword>
<gene>
    <name evidence="1" type="ORF">Q8814_03505</name>
</gene>
<name>A0ABU7JMC6_9NOCA</name>
<dbReference type="InterPro" id="IPR014910">
    <property type="entry name" value="YdhR"/>
</dbReference>
<comment type="caution">
    <text evidence="1">The sequence shown here is derived from an EMBL/GenBank/DDBJ whole genome shotgun (WGS) entry which is preliminary data.</text>
</comment>
<organism evidence="1 2">
    <name type="scientific">Rhodococcus chondri</name>
    <dbReference type="NCBI Taxonomy" id="3065941"/>
    <lineage>
        <taxon>Bacteria</taxon>
        <taxon>Bacillati</taxon>
        <taxon>Actinomycetota</taxon>
        <taxon>Actinomycetes</taxon>
        <taxon>Mycobacteriales</taxon>
        <taxon>Nocardiaceae</taxon>
        <taxon>Rhodococcus</taxon>
    </lineage>
</organism>
<dbReference type="SUPFAM" id="SSF54909">
    <property type="entry name" value="Dimeric alpha+beta barrel"/>
    <property type="match status" value="1"/>
</dbReference>
<proteinExistence type="predicted"/>
<dbReference type="EMBL" id="JAUZMZ010000010">
    <property type="protein sequence ID" value="MEE2031188.1"/>
    <property type="molecule type" value="Genomic_DNA"/>
</dbReference>
<dbReference type="NCBIfam" id="NF008333">
    <property type="entry name" value="PRK11118.1"/>
    <property type="match status" value="1"/>
</dbReference>
<evidence type="ECO:0000313" key="2">
    <source>
        <dbReference type="Proteomes" id="UP001331936"/>
    </source>
</evidence>
<dbReference type="Pfam" id="PF08803">
    <property type="entry name" value="ydhR"/>
    <property type="match status" value="1"/>
</dbReference>
<dbReference type="Gene3D" id="3.30.70.100">
    <property type="match status" value="1"/>
</dbReference>
<dbReference type="PANTHER" id="PTHR39169">
    <property type="match status" value="1"/>
</dbReference>
<protein>
    <submittedName>
        <fullName evidence="1">Monooxygenase</fullName>
    </submittedName>
</protein>
<reference evidence="1 2" key="1">
    <citation type="submission" date="2023-08" db="EMBL/GenBank/DDBJ databases">
        <authorList>
            <person name="Girao M."/>
            <person name="Carvalho M.F."/>
        </authorList>
    </citation>
    <scope>NUCLEOTIDE SEQUENCE [LARGE SCALE GENOMIC DNA]</scope>
    <source>
        <strain evidence="1 2">CC-R104</strain>
    </source>
</reference>
<keyword evidence="2" id="KW-1185">Reference proteome</keyword>
<accession>A0ABU7JMC6</accession>